<accession>A0AAW3HZJ5</accession>
<name>A0AAW3HZJ5_9BURK</name>
<gene>
    <name evidence="1" type="ORF">AFM18_24730</name>
</gene>
<comment type="caution">
    <text evidence="1">The sequence shown here is derived from an EMBL/GenBank/DDBJ whole genome shotgun (WGS) entry which is preliminary data.</text>
</comment>
<proteinExistence type="predicted"/>
<dbReference type="RefSeq" id="WP_050449537.1">
    <property type="nucleotide sequence ID" value="NZ_CADIJT010000005.1"/>
</dbReference>
<reference evidence="1 2" key="1">
    <citation type="submission" date="2015-07" db="EMBL/GenBank/DDBJ databases">
        <title>Draft genome of Achromobacter spanius.</title>
        <authorList>
            <person name="Wang X."/>
        </authorList>
    </citation>
    <scope>NUCLEOTIDE SEQUENCE [LARGE SCALE GENOMIC DNA]</scope>
    <source>
        <strain evidence="1 2">CGMCC9173</strain>
    </source>
</reference>
<protein>
    <recommendedName>
        <fullName evidence="3">Nucleotidyltransferase family protein</fullName>
    </recommendedName>
</protein>
<sequence>MIPAWNLQGVLPPVRPGAHGHDPDRSPYKSSLHSLIDAMGISCARLNILDGLLKFRAEIHRIGIDTGFQWLNGSFSEHVEVVEARDPRDVDVVTFLDLPNGLDQEALVARNPRLFDQAYVKDTYHVDAYWEVLGRPLQAESVQSVSYWYSMWSHRRDGMWKGFVQVELDPSEDVVAVQVLAQAKSELGVEP</sequence>
<organism evidence="1 2">
    <name type="scientific">Achromobacter spanius</name>
    <dbReference type="NCBI Taxonomy" id="217203"/>
    <lineage>
        <taxon>Bacteria</taxon>
        <taxon>Pseudomonadati</taxon>
        <taxon>Pseudomonadota</taxon>
        <taxon>Betaproteobacteria</taxon>
        <taxon>Burkholderiales</taxon>
        <taxon>Alcaligenaceae</taxon>
        <taxon>Achromobacter</taxon>
    </lineage>
</organism>
<evidence type="ECO:0000313" key="1">
    <source>
        <dbReference type="EMBL" id="KNE24625.1"/>
    </source>
</evidence>
<dbReference type="EMBL" id="LGVG01000045">
    <property type="protein sequence ID" value="KNE24625.1"/>
    <property type="molecule type" value="Genomic_DNA"/>
</dbReference>
<dbReference type="GeneID" id="92908464"/>
<dbReference type="AlphaFoldDB" id="A0AAW3HZJ5"/>
<dbReference type="KEGG" id="asw:CVS48_21145"/>
<dbReference type="InterPro" id="IPR053860">
    <property type="entry name" value="DUF6932"/>
</dbReference>
<evidence type="ECO:0008006" key="3">
    <source>
        <dbReference type="Google" id="ProtNLM"/>
    </source>
</evidence>
<evidence type="ECO:0000313" key="2">
    <source>
        <dbReference type="Proteomes" id="UP000037511"/>
    </source>
</evidence>
<dbReference type="Proteomes" id="UP000037511">
    <property type="component" value="Unassembled WGS sequence"/>
</dbReference>
<dbReference type="Pfam" id="PF22014">
    <property type="entry name" value="DUF6932"/>
    <property type="match status" value="1"/>
</dbReference>